<dbReference type="EMBL" id="CAFBNE010000135">
    <property type="protein sequence ID" value="CAB4967151.1"/>
    <property type="molecule type" value="Genomic_DNA"/>
</dbReference>
<protein>
    <submittedName>
        <fullName evidence="3">Unannotated protein</fullName>
    </submittedName>
</protein>
<accession>A0A6J7LG00</accession>
<evidence type="ECO:0000313" key="3">
    <source>
        <dbReference type="EMBL" id="CAB4967151.1"/>
    </source>
</evidence>
<proteinExistence type="predicted"/>
<sequence>MRRTAVALLLPVALLAACSSGSTSTESSSGAASQAPAASSAAASGGAATGSELIIGFAGGFTGDCAVGDLPALDGMKYAADQVNASGGIAGHPVKIISKDTKSDSATGGTVAQELIDQGAAVLVAPCFPGMAAGVIQAGGKAGIPVISAASTQPEFVVVGGSPAYLAAFGDNVQASAAAEFALKNGAKSVFTVSSPDLSYTQNTPKFFVDAFAKGGGTSLGDVTFSLGQTDFSAQVTQIANLPEQPDVIYTAMFPPDTSNFVRALRSAGVKTRIMGADGWDSASLLDAGAEALEGSWFTTHGAGTSGSAFADFIDGLNAATGKPSDGPAFAALGDSTLQIIAAAVEKAGAIDPAAIAAALPELENVATVTGNVTYKGTNGVPKKDVTIGVVEGGKFSYPETFTPAYIAQP</sequence>
<reference evidence="3" key="1">
    <citation type="submission" date="2020-05" db="EMBL/GenBank/DDBJ databases">
        <authorList>
            <person name="Chiriac C."/>
            <person name="Salcher M."/>
            <person name="Ghai R."/>
            <person name="Kavagutti S V."/>
        </authorList>
    </citation>
    <scope>NUCLEOTIDE SEQUENCE</scope>
</reference>
<dbReference type="CDD" id="cd06347">
    <property type="entry name" value="PBP1_ABC_LivK_ligand_binding-like"/>
    <property type="match status" value="1"/>
</dbReference>
<organism evidence="3">
    <name type="scientific">freshwater metagenome</name>
    <dbReference type="NCBI Taxonomy" id="449393"/>
    <lineage>
        <taxon>unclassified sequences</taxon>
        <taxon>metagenomes</taxon>
        <taxon>ecological metagenomes</taxon>
    </lineage>
</organism>
<dbReference type="PANTHER" id="PTHR30483">
    <property type="entry name" value="LEUCINE-SPECIFIC-BINDING PROTEIN"/>
    <property type="match status" value="1"/>
</dbReference>
<dbReference type="InterPro" id="IPR028081">
    <property type="entry name" value="Leu-bd"/>
</dbReference>
<dbReference type="AlphaFoldDB" id="A0A6J7LG00"/>
<dbReference type="PROSITE" id="PS51257">
    <property type="entry name" value="PROKAR_LIPOPROTEIN"/>
    <property type="match status" value="1"/>
</dbReference>
<dbReference type="PANTHER" id="PTHR30483:SF6">
    <property type="entry name" value="PERIPLASMIC BINDING PROTEIN OF ABC TRANSPORTER FOR NATURAL AMINO ACIDS"/>
    <property type="match status" value="1"/>
</dbReference>
<name>A0A6J7LG00_9ZZZZ</name>
<evidence type="ECO:0000259" key="2">
    <source>
        <dbReference type="Pfam" id="PF13458"/>
    </source>
</evidence>
<evidence type="ECO:0000256" key="1">
    <source>
        <dbReference type="ARBA" id="ARBA00022729"/>
    </source>
</evidence>
<dbReference type="InterPro" id="IPR051010">
    <property type="entry name" value="BCAA_transport"/>
</dbReference>
<dbReference type="InterPro" id="IPR028082">
    <property type="entry name" value="Peripla_BP_I"/>
</dbReference>
<dbReference type="Gene3D" id="3.40.50.2300">
    <property type="match status" value="2"/>
</dbReference>
<keyword evidence="1" id="KW-0732">Signal</keyword>
<dbReference type="SUPFAM" id="SSF53822">
    <property type="entry name" value="Periplasmic binding protein-like I"/>
    <property type="match status" value="1"/>
</dbReference>
<feature type="domain" description="Leucine-binding protein" evidence="2">
    <location>
        <begin position="55"/>
        <end position="394"/>
    </location>
</feature>
<dbReference type="Pfam" id="PF13458">
    <property type="entry name" value="Peripla_BP_6"/>
    <property type="match status" value="1"/>
</dbReference>
<gene>
    <name evidence="3" type="ORF">UFOPK3772_02913</name>
</gene>